<evidence type="ECO:0000256" key="2">
    <source>
        <dbReference type="ARBA" id="ARBA00023027"/>
    </source>
</evidence>
<dbReference type="PANTHER" id="PTHR11085:SF4">
    <property type="entry name" value="NAD-DEPENDENT PROTEIN DEACYLASE"/>
    <property type="match status" value="1"/>
</dbReference>
<feature type="binding site" evidence="3">
    <location>
        <position position="217"/>
    </location>
    <ligand>
        <name>NAD(+)</name>
        <dbReference type="ChEBI" id="CHEBI:57540"/>
    </ligand>
</feature>
<dbReference type="InterPro" id="IPR003000">
    <property type="entry name" value="Sirtuin"/>
</dbReference>
<evidence type="ECO:0000259" key="5">
    <source>
        <dbReference type="PROSITE" id="PS50305"/>
    </source>
</evidence>
<dbReference type="InterPro" id="IPR050134">
    <property type="entry name" value="NAD-dep_sirtuin_deacylases"/>
</dbReference>
<sequence>MSLIVILTGAGISAESGVDTFRDSGGIWSRYDFRKVATPEGFAANPTLVHQFYNDRREQLSLVEPNAAHHALARLEREYRGSVVVITQNIDNLHERAGTKNLIHMHGELCKALCVRCKKRFEWEGPLSAFDNCPNCGHSGCLRPDVVWFGEMPYHMDIIEEMLIRADMFVSIGTSGSVYPAAMFVEVASGNGARTVELNLECSEVSELFDERIKGRATEIVPPFVDALLAGELNG</sequence>
<evidence type="ECO:0000256" key="3">
    <source>
        <dbReference type="HAMAP-Rule" id="MF_01121"/>
    </source>
</evidence>
<feature type="binding site" evidence="3">
    <location>
        <position position="56"/>
    </location>
    <ligand>
        <name>substrate</name>
    </ligand>
</feature>
<comment type="caution">
    <text evidence="6">The sequence shown here is derived from an EMBL/GenBank/DDBJ whole genome shotgun (WGS) entry which is preliminary data.</text>
</comment>
<reference evidence="7" key="1">
    <citation type="journal article" date="2019" name="Int. J. Syst. Evol. Microbiol.">
        <title>The Global Catalogue of Microorganisms (GCM) 10K type strain sequencing project: providing services to taxonomists for standard genome sequencing and annotation.</title>
        <authorList>
            <consortium name="The Broad Institute Genomics Platform"/>
            <consortium name="The Broad Institute Genome Sequencing Center for Infectious Disease"/>
            <person name="Wu L."/>
            <person name="Ma J."/>
        </authorList>
    </citation>
    <scope>NUCLEOTIDE SEQUENCE [LARGE SCALE GENOMIC DNA]</scope>
    <source>
        <strain evidence="7">KCTC 23707</strain>
    </source>
</reference>
<evidence type="ECO:0000313" key="7">
    <source>
        <dbReference type="Proteomes" id="UP001597373"/>
    </source>
</evidence>
<comment type="domain">
    <text evidence="3">2 residues (Tyr-53 and Arg-56) present in a large hydrophobic pocket are probably involved in substrate specificity. They are important for desuccinylation activity, but dispensable for deacetylation activity.</text>
</comment>
<dbReference type="InterPro" id="IPR026591">
    <property type="entry name" value="Sirtuin_cat_small_dom_sf"/>
</dbReference>
<comment type="catalytic activity">
    <reaction evidence="3">
        <text>N(6)-succinyl-L-lysyl-[protein] + NAD(+) + H2O = 2''-O-succinyl-ADP-D-ribose + nicotinamide + L-lysyl-[protein]</text>
        <dbReference type="Rhea" id="RHEA:47668"/>
        <dbReference type="Rhea" id="RHEA-COMP:9752"/>
        <dbReference type="Rhea" id="RHEA-COMP:11877"/>
        <dbReference type="ChEBI" id="CHEBI:15377"/>
        <dbReference type="ChEBI" id="CHEBI:17154"/>
        <dbReference type="ChEBI" id="CHEBI:29969"/>
        <dbReference type="ChEBI" id="CHEBI:57540"/>
        <dbReference type="ChEBI" id="CHEBI:87830"/>
        <dbReference type="ChEBI" id="CHEBI:87832"/>
    </reaction>
</comment>
<evidence type="ECO:0000256" key="4">
    <source>
        <dbReference type="PROSITE-ProRule" id="PRU00236"/>
    </source>
</evidence>
<feature type="binding site" evidence="3">
    <location>
        <begin position="9"/>
        <end position="28"/>
    </location>
    <ligand>
        <name>NAD(+)</name>
        <dbReference type="ChEBI" id="CHEBI:57540"/>
    </ligand>
</feature>
<keyword evidence="6" id="KW-0012">Acyltransferase</keyword>
<gene>
    <name evidence="3" type="primary">cobB</name>
    <name evidence="6" type="ORF">ACFSMZ_05225</name>
</gene>
<feature type="binding site" evidence="3">
    <location>
        <begin position="199"/>
        <end position="201"/>
    </location>
    <ligand>
        <name>NAD(+)</name>
        <dbReference type="ChEBI" id="CHEBI:57540"/>
    </ligand>
</feature>
<keyword evidence="3" id="KW-0963">Cytoplasm</keyword>
<keyword evidence="2 3" id="KW-0520">NAD</keyword>
<name>A0ABW5DDM6_9HYPH</name>
<comment type="catalytic activity">
    <reaction evidence="3">
        <text>N(6)-acetyl-L-lysyl-[protein] + NAD(+) + H2O = 2''-O-acetyl-ADP-D-ribose + nicotinamide + L-lysyl-[protein]</text>
        <dbReference type="Rhea" id="RHEA:43636"/>
        <dbReference type="Rhea" id="RHEA-COMP:9752"/>
        <dbReference type="Rhea" id="RHEA-COMP:10731"/>
        <dbReference type="ChEBI" id="CHEBI:15377"/>
        <dbReference type="ChEBI" id="CHEBI:17154"/>
        <dbReference type="ChEBI" id="CHEBI:29969"/>
        <dbReference type="ChEBI" id="CHEBI:57540"/>
        <dbReference type="ChEBI" id="CHEBI:61930"/>
        <dbReference type="ChEBI" id="CHEBI:83767"/>
        <dbReference type="EC" id="2.3.1.286"/>
    </reaction>
</comment>
<dbReference type="CDD" id="cd01412">
    <property type="entry name" value="SIRT5_Af1_CobB"/>
    <property type="match status" value="1"/>
</dbReference>
<feature type="binding site" evidence="3 4">
    <location>
        <position position="114"/>
    </location>
    <ligand>
        <name>Zn(2+)</name>
        <dbReference type="ChEBI" id="CHEBI:29105"/>
    </ligand>
</feature>
<feature type="binding site" evidence="3">
    <location>
        <begin position="88"/>
        <end position="91"/>
    </location>
    <ligand>
        <name>NAD(+)</name>
        <dbReference type="ChEBI" id="CHEBI:57540"/>
    </ligand>
</feature>
<comment type="similarity">
    <text evidence="3">Belongs to the sirtuin family. Class III subfamily.</text>
</comment>
<feature type="binding site" evidence="3">
    <location>
        <position position="53"/>
    </location>
    <ligand>
        <name>substrate</name>
    </ligand>
</feature>
<feature type="binding site" evidence="3 4">
    <location>
        <position position="133"/>
    </location>
    <ligand>
        <name>Zn(2+)</name>
        <dbReference type="ChEBI" id="CHEBI:29105"/>
    </ligand>
</feature>
<evidence type="ECO:0000256" key="1">
    <source>
        <dbReference type="ARBA" id="ARBA00022679"/>
    </source>
</evidence>
<feature type="domain" description="Deacetylase sirtuin-type" evidence="5">
    <location>
        <begin position="1"/>
        <end position="231"/>
    </location>
</feature>
<keyword evidence="7" id="KW-1185">Reference proteome</keyword>
<keyword evidence="1 6" id="KW-0808">Transferase</keyword>
<feature type="binding site" evidence="3 4">
    <location>
        <position position="117"/>
    </location>
    <ligand>
        <name>Zn(2+)</name>
        <dbReference type="ChEBI" id="CHEBI:29105"/>
    </ligand>
</feature>
<dbReference type="InterPro" id="IPR029035">
    <property type="entry name" value="DHS-like_NAD/FAD-binding_dom"/>
</dbReference>
<keyword evidence="3 4" id="KW-0479">Metal-binding</keyword>
<dbReference type="InterPro" id="IPR026590">
    <property type="entry name" value="Ssirtuin_cat_dom"/>
</dbReference>
<dbReference type="InterPro" id="IPR027546">
    <property type="entry name" value="Sirtuin_class_III"/>
</dbReference>
<accession>A0ABW5DDM6</accession>
<feature type="binding site" evidence="3">
    <location>
        <begin position="173"/>
        <end position="175"/>
    </location>
    <ligand>
        <name>NAD(+)</name>
        <dbReference type="ChEBI" id="CHEBI:57540"/>
    </ligand>
</feature>
<evidence type="ECO:0000313" key="6">
    <source>
        <dbReference type="EMBL" id="MFD2259163.1"/>
    </source>
</evidence>
<dbReference type="Pfam" id="PF02146">
    <property type="entry name" value="SIR2"/>
    <property type="match status" value="1"/>
</dbReference>
<dbReference type="RefSeq" id="WP_345097953.1">
    <property type="nucleotide sequence ID" value="NZ_BAABGS010000010.1"/>
</dbReference>
<feature type="binding site" evidence="3 4">
    <location>
        <position position="136"/>
    </location>
    <ligand>
        <name>Zn(2+)</name>
        <dbReference type="ChEBI" id="CHEBI:29105"/>
    </ligand>
</feature>
<proteinExistence type="inferred from homology"/>
<dbReference type="HAMAP" id="MF_01121">
    <property type="entry name" value="Sirtuin_ClassIII"/>
    <property type="match status" value="1"/>
</dbReference>
<dbReference type="GO" id="GO:0034979">
    <property type="term" value="F:NAD-dependent protein lysine deacetylase activity"/>
    <property type="evidence" value="ECO:0007669"/>
    <property type="project" value="UniProtKB-EC"/>
</dbReference>
<dbReference type="SUPFAM" id="SSF52467">
    <property type="entry name" value="DHS-like NAD/FAD-binding domain"/>
    <property type="match status" value="1"/>
</dbReference>
<dbReference type="PANTHER" id="PTHR11085">
    <property type="entry name" value="NAD-DEPENDENT PROTEIN DEACYLASE SIRTUIN-5, MITOCHONDRIAL-RELATED"/>
    <property type="match status" value="1"/>
</dbReference>
<dbReference type="EC" id="2.3.1.286" evidence="3"/>
<feature type="active site" description="Proton acceptor" evidence="3 4">
    <location>
        <position position="106"/>
    </location>
</feature>
<dbReference type="Gene3D" id="3.40.50.1220">
    <property type="entry name" value="TPP-binding domain"/>
    <property type="match status" value="1"/>
</dbReference>
<protein>
    <recommendedName>
        <fullName evidence="3">NAD-dependent protein deacylase</fullName>
        <ecNumber evidence="3">2.3.1.286</ecNumber>
    </recommendedName>
    <alternativeName>
        <fullName evidence="3">Regulatory protein SIR2 homolog</fullName>
    </alternativeName>
</protein>
<comment type="cofactor">
    <cofactor evidence="3">
        <name>Zn(2+)</name>
        <dbReference type="ChEBI" id="CHEBI:29105"/>
    </cofactor>
    <text evidence="3">Binds 1 zinc ion per subunit.</text>
</comment>
<dbReference type="Proteomes" id="UP001597373">
    <property type="component" value="Unassembled WGS sequence"/>
</dbReference>
<comment type="function">
    <text evidence="3">NAD-dependent lysine deacetylase and desuccinylase that specifically removes acetyl and succinyl groups on target proteins. Modulates the activities of several proteins which are inactive in their acylated form.</text>
</comment>
<comment type="subcellular location">
    <subcellularLocation>
        <location evidence="3">Cytoplasm</location>
    </subcellularLocation>
</comment>
<dbReference type="PROSITE" id="PS50305">
    <property type="entry name" value="SIRTUIN"/>
    <property type="match status" value="1"/>
</dbReference>
<dbReference type="Gene3D" id="3.30.1600.10">
    <property type="entry name" value="SIR2/SIRT2 'Small Domain"/>
    <property type="match status" value="1"/>
</dbReference>
<dbReference type="EMBL" id="JBHUIR010000019">
    <property type="protein sequence ID" value="MFD2259163.1"/>
    <property type="molecule type" value="Genomic_DNA"/>
</dbReference>
<keyword evidence="3 4" id="KW-0862">Zinc</keyword>
<organism evidence="6 7">
    <name type="scientific">Chelativorans composti</name>
    <dbReference type="NCBI Taxonomy" id="768533"/>
    <lineage>
        <taxon>Bacteria</taxon>
        <taxon>Pseudomonadati</taxon>
        <taxon>Pseudomonadota</taxon>
        <taxon>Alphaproteobacteria</taxon>
        <taxon>Hyphomicrobiales</taxon>
        <taxon>Phyllobacteriaceae</taxon>
        <taxon>Chelativorans</taxon>
    </lineage>
</organism>